<evidence type="ECO:0000256" key="2">
    <source>
        <dbReference type="SAM" id="Coils"/>
    </source>
</evidence>
<feature type="modified residue" description="4-aspartylphosphate" evidence="1">
    <location>
        <position position="54"/>
    </location>
</feature>
<dbReference type="SMART" id="SM00052">
    <property type="entry name" value="EAL"/>
    <property type="match status" value="1"/>
</dbReference>
<dbReference type="Gene3D" id="3.20.20.450">
    <property type="entry name" value="EAL domain"/>
    <property type="match status" value="1"/>
</dbReference>
<evidence type="ECO:0000256" key="1">
    <source>
        <dbReference type="PROSITE-ProRule" id="PRU00169"/>
    </source>
</evidence>
<feature type="domain" description="Response regulatory" evidence="3">
    <location>
        <begin position="3"/>
        <end position="121"/>
    </location>
</feature>
<feature type="domain" description="GGDEF" evidence="6">
    <location>
        <begin position="310"/>
        <end position="443"/>
    </location>
</feature>
<dbReference type="InterPro" id="IPR035919">
    <property type="entry name" value="EAL_sf"/>
</dbReference>
<proteinExistence type="predicted"/>
<dbReference type="Gene3D" id="3.40.50.2300">
    <property type="match status" value="1"/>
</dbReference>
<feature type="domain" description="EAL" evidence="5">
    <location>
        <begin position="452"/>
        <end position="706"/>
    </location>
</feature>
<dbReference type="InterPro" id="IPR043128">
    <property type="entry name" value="Rev_trsase/Diguanyl_cyclase"/>
</dbReference>
<dbReference type="PROSITE" id="PS50883">
    <property type="entry name" value="EAL"/>
    <property type="match status" value="1"/>
</dbReference>
<evidence type="ECO:0000259" key="5">
    <source>
        <dbReference type="PROSITE" id="PS50883"/>
    </source>
</evidence>
<dbReference type="Proteomes" id="UP001526430">
    <property type="component" value="Unassembled WGS sequence"/>
</dbReference>
<dbReference type="EMBL" id="JAPFQI010000003">
    <property type="protein sequence ID" value="MCW8085437.1"/>
    <property type="molecule type" value="Genomic_DNA"/>
</dbReference>
<dbReference type="Gene3D" id="3.30.450.20">
    <property type="entry name" value="PAS domain"/>
    <property type="match status" value="1"/>
</dbReference>
<dbReference type="PANTHER" id="PTHR44757">
    <property type="entry name" value="DIGUANYLATE CYCLASE DGCP"/>
    <property type="match status" value="1"/>
</dbReference>
<dbReference type="CDD" id="cd01949">
    <property type="entry name" value="GGDEF"/>
    <property type="match status" value="1"/>
</dbReference>
<dbReference type="SUPFAM" id="SSF52172">
    <property type="entry name" value="CheY-like"/>
    <property type="match status" value="1"/>
</dbReference>
<dbReference type="NCBIfam" id="TIGR00254">
    <property type="entry name" value="GGDEF"/>
    <property type="match status" value="1"/>
</dbReference>
<dbReference type="CDD" id="cd17551">
    <property type="entry name" value="REC_RpfG-like"/>
    <property type="match status" value="1"/>
</dbReference>
<feature type="coiled-coil region" evidence="2">
    <location>
        <begin position="120"/>
        <end position="154"/>
    </location>
</feature>
<organism evidence="7 8">
    <name type="scientific">Sabulicella glaciei</name>
    <dbReference type="NCBI Taxonomy" id="2984948"/>
    <lineage>
        <taxon>Bacteria</taxon>
        <taxon>Pseudomonadati</taxon>
        <taxon>Pseudomonadota</taxon>
        <taxon>Alphaproteobacteria</taxon>
        <taxon>Acetobacterales</taxon>
        <taxon>Acetobacteraceae</taxon>
        <taxon>Sabulicella</taxon>
    </lineage>
</organism>
<dbReference type="InterPro" id="IPR029787">
    <property type="entry name" value="Nucleotide_cyclase"/>
</dbReference>
<dbReference type="SMART" id="SM00267">
    <property type="entry name" value="GGDEF"/>
    <property type="match status" value="1"/>
</dbReference>
<dbReference type="InterPro" id="IPR000014">
    <property type="entry name" value="PAS"/>
</dbReference>
<dbReference type="PROSITE" id="PS50887">
    <property type="entry name" value="GGDEF"/>
    <property type="match status" value="1"/>
</dbReference>
<evidence type="ECO:0000259" key="6">
    <source>
        <dbReference type="PROSITE" id="PS50887"/>
    </source>
</evidence>
<dbReference type="InterPro" id="IPR001789">
    <property type="entry name" value="Sig_transdc_resp-reg_receiver"/>
</dbReference>
<dbReference type="Pfam" id="PF00563">
    <property type="entry name" value="EAL"/>
    <property type="match status" value="1"/>
</dbReference>
<dbReference type="SUPFAM" id="SSF141868">
    <property type="entry name" value="EAL domain-like"/>
    <property type="match status" value="1"/>
</dbReference>
<keyword evidence="1" id="KW-0597">Phosphoprotein</keyword>
<name>A0ABT3NTE9_9PROT</name>
<dbReference type="InterPro" id="IPR000700">
    <property type="entry name" value="PAS-assoc_C"/>
</dbReference>
<dbReference type="PROSITE" id="PS50110">
    <property type="entry name" value="RESPONSE_REGULATORY"/>
    <property type="match status" value="1"/>
</dbReference>
<dbReference type="InterPro" id="IPR000160">
    <property type="entry name" value="GGDEF_dom"/>
</dbReference>
<dbReference type="CDD" id="cd01948">
    <property type="entry name" value="EAL"/>
    <property type="match status" value="1"/>
</dbReference>
<dbReference type="PANTHER" id="PTHR44757:SF2">
    <property type="entry name" value="BIOFILM ARCHITECTURE MAINTENANCE PROTEIN MBAA"/>
    <property type="match status" value="1"/>
</dbReference>
<gene>
    <name evidence="7" type="ORF">OF850_07350</name>
</gene>
<evidence type="ECO:0000313" key="7">
    <source>
        <dbReference type="EMBL" id="MCW8085437.1"/>
    </source>
</evidence>
<dbReference type="InterPro" id="IPR035965">
    <property type="entry name" value="PAS-like_dom_sf"/>
</dbReference>
<dbReference type="SUPFAM" id="SSF55785">
    <property type="entry name" value="PYP-like sensor domain (PAS domain)"/>
    <property type="match status" value="1"/>
</dbReference>
<dbReference type="RefSeq" id="WP_301589330.1">
    <property type="nucleotide sequence ID" value="NZ_JAPFQI010000003.1"/>
</dbReference>
<dbReference type="InterPro" id="IPR001633">
    <property type="entry name" value="EAL_dom"/>
</dbReference>
<dbReference type="SUPFAM" id="SSF55073">
    <property type="entry name" value="Nucleotide cyclase"/>
    <property type="match status" value="1"/>
</dbReference>
<protein>
    <submittedName>
        <fullName evidence="7">EAL domain-containing protein</fullName>
    </submittedName>
</protein>
<reference evidence="7 8" key="1">
    <citation type="submission" date="2022-10" db="EMBL/GenBank/DDBJ databases">
        <title>Roseococcus glaciei nov., sp. nov., isolated from glacier.</title>
        <authorList>
            <person name="Liu Q."/>
            <person name="Xin Y.-H."/>
        </authorList>
    </citation>
    <scope>NUCLEOTIDE SEQUENCE [LARGE SCALE GENOMIC DNA]</scope>
    <source>
        <strain evidence="7 8">MDT2-1-1</strain>
    </source>
</reference>
<feature type="domain" description="PAC" evidence="4">
    <location>
        <begin position="229"/>
        <end position="281"/>
    </location>
</feature>
<evidence type="ECO:0000259" key="3">
    <source>
        <dbReference type="PROSITE" id="PS50110"/>
    </source>
</evidence>
<dbReference type="InterPro" id="IPR013656">
    <property type="entry name" value="PAS_4"/>
</dbReference>
<evidence type="ECO:0000313" key="8">
    <source>
        <dbReference type="Proteomes" id="UP001526430"/>
    </source>
</evidence>
<dbReference type="Gene3D" id="3.30.70.270">
    <property type="match status" value="1"/>
</dbReference>
<keyword evidence="8" id="KW-1185">Reference proteome</keyword>
<dbReference type="InterPro" id="IPR011006">
    <property type="entry name" value="CheY-like_superfamily"/>
</dbReference>
<evidence type="ECO:0000259" key="4">
    <source>
        <dbReference type="PROSITE" id="PS50113"/>
    </source>
</evidence>
<dbReference type="Pfam" id="PF08448">
    <property type="entry name" value="PAS_4"/>
    <property type="match status" value="1"/>
</dbReference>
<dbReference type="PROSITE" id="PS50113">
    <property type="entry name" value="PAC"/>
    <property type="match status" value="1"/>
</dbReference>
<sequence length="712" mass="78022">MSLIVILDDRGTNRRILARLAASVEAGAEVMPFSNPVEMLEWMDENRPDLVITDYRMPQMDGAEVAARIRAKPNGADVPVVVVTAYDDPEPRLRALDSGATDFLITPVDHFEFRSRIRNLLALRRHQVRLRDEAQDLARELESSERSRLALIRESRKSLGQVIDTVPALISATDRTGRLVLVNARQATQANATAPELVGHCLARMVGEARAAQSLAADARVFATGRPVPSFEEDVLDATGSRRTLLTTKSPLLDAEDHVTAVLTTSVDITERKRAEERLLFLSRHDPLTGLANRSVLAERLEESCARPEHHFALLFLDLDRFKGVNDVLGHQAGDRLLTEVAMRLSEAVGDEAMICRLGGDEFALLRPGMRTPREAEGLARRLLAALEEPFALPGRTVSTSASIGITLFPDDGDRADGLLRNADLAMYRAKAEGRSGFRFFEPPMDRAAREALQVEGDLRLALARGEFELHWQPQCHLRTGRMTGAEALLRWQHPERGLLNPGSFLATAEETGLMAPITRWVLDAACRQGAEWSRRAGGPIRVGVNLSPSLFRGGGVLELVEQSLAGAGLAPDLLEIELTERDRFEDEAAVLKTLGELRTLGVRLAIDDFGIGYSSLLYARRLPVHRLKIDQSFIALFPGDRSDAAIVGSVISLGHELGMEVVAEGVENPAQLEALRTLGCDEVQGFFIGRPVPADRLDPGAAEARACRLPA</sequence>
<dbReference type="SMART" id="SM00448">
    <property type="entry name" value="REC"/>
    <property type="match status" value="1"/>
</dbReference>
<dbReference type="Pfam" id="PF00072">
    <property type="entry name" value="Response_reg"/>
    <property type="match status" value="1"/>
</dbReference>
<dbReference type="NCBIfam" id="TIGR00229">
    <property type="entry name" value="sensory_box"/>
    <property type="match status" value="1"/>
</dbReference>
<keyword evidence="2" id="KW-0175">Coiled coil</keyword>
<dbReference type="InterPro" id="IPR052155">
    <property type="entry name" value="Biofilm_reg_signaling"/>
</dbReference>
<accession>A0ABT3NTE9</accession>
<comment type="caution">
    <text evidence="7">The sequence shown here is derived from an EMBL/GenBank/DDBJ whole genome shotgun (WGS) entry which is preliminary data.</text>
</comment>
<dbReference type="Pfam" id="PF00990">
    <property type="entry name" value="GGDEF"/>
    <property type="match status" value="1"/>
</dbReference>